<comment type="similarity">
    <text evidence="6 7">Belongs to the ephrin family.</text>
</comment>
<feature type="domain" description="Ephrin RBD" evidence="9">
    <location>
        <begin position="41"/>
        <end position="181"/>
    </location>
</feature>
<dbReference type="GO" id="GO:0046875">
    <property type="term" value="F:ephrin receptor binding"/>
    <property type="evidence" value="ECO:0007669"/>
    <property type="project" value="TreeGrafter"/>
</dbReference>
<dbReference type="EMBL" id="JBAMIC010000012">
    <property type="protein sequence ID" value="KAK7098618.1"/>
    <property type="molecule type" value="Genomic_DNA"/>
</dbReference>
<dbReference type="Pfam" id="PF00812">
    <property type="entry name" value="Ephrin"/>
    <property type="match status" value="1"/>
</dbReference>
<evidence type="ECO:0000256" key="5">
    <source>
        <dbReference type="ARBA" id="ARBA00023180"/>
    </source>
</evidence>
<dbReference type="PANTHER" id="PTHR11304:SF29">
    <property type="entry name" value="EPHRIN"/>
    <property type="match status" value="1"/>
</dbReference>
<dbReference type="GO" id="GO:0005886">
    <property type="term" value="C:plasma membrane"/>
    <property type="evidence" value="ECO:0007669"/>
    <property type="project" value="TreeGrafter"/>
</dbReference>
<dbReference type="PROSITE" id="PS51551">
    <property type="entry name" value="EPHRIN_RBD_2"/>
    <property type="match status" value="1"/>
</dbReference>
<sequence>MRQGGECLGVCGVGRVAWVLHYLALLLPFSMSMVSVVDSGVRRPPVYWNSSNTMFHSDNNDHVIDINLGDSIDIICPHYTDHTTPYEYYIVYMVDKMNYDSCVINDTTQKMKIINCSRPNTTKPHFFTLLVRDYQPIPGIPDFSEGESYYFISTSGGQEKELDNQYQGACYSQKMKMILRVVPPDNSRPVATTRRPSTTQSGTVRPGRPTTTTTTTTPSTSTTTRTTTTLPKSTGKPDGNGPGAGGFPADNVIHVGDGGGDKNEGTITDNGAVSLRRPHPLLLLPVLLTSLLRVLR</sequence>
<dbReference type="AlphaFoldDB" id="A0AAN9B3T5"/>
<reference evidence="10 11" key="1">
    <citation type="submission" date="2024-02" db="EMBL/GenBank/DDBJ databases">
        <title>Chromosome-scale genome assembly of the rough periwinkle Littorina saxatilis.</title>
        <authorList>
            <person name="De Jode A."/>
            <person name="Faria R."/>
            <person name="Formenti G."/>
            <person name="Sims Y."/>
            <person name="Smith T.P."/>
            <person name="Tracey A."/>
            <person name="Wood J.M.D."/>
            <person name="Zagrodzka Z.B."/>
            <person name="Johannesson K."/>
            <person name="Butlin R.K."/>
            <person name="Leder E.H."/>
        </authorList>
    </citation>
    <scope>NUCLEOTIDE SEQUENCE [LARGE SCALE GENOMIC DNA]</scope>
    <source>
        <strain evidence="10">Snail1</strain>
        <tissue evidence="10">Muscle</tissue>
    </source>
</reference>
<evidence type="ECO:0000256" key="4">
    <source>
        <dbReference type="ARBA" id="ARBA00023157"/>
    </source>
</evidence>
<evidence type="ECO:0000256" key="2">
    <source>
        <dbReference type="ARBA" id="ARBA00022729"/>
    </source>
</evidence>
<comment type="caution">
    <text evidence="10">The sequence shown here is derived from an EMBL/GenBank/DDBJ whole genome shotgun (WGS) entry which is preliminary data.</text>
</comment>
<feature type="compositionally biased region" description="Polar residues" evidence="8">
    <location>
        <begin position="194"/>
        <end position="203"/>
    </location>
</feature>
<dbReference type="SUPFAM" id="SSF49503">
    <property type="entry name" value="Cupredoxins"/>
    <property type="match status" value="1"/>
</dbReference>
<evidence type="ECO:0000256" key="1">
    <source>
        <dbReference type="ARBA" id="ARBA00004370"/>
    </source>
</evidence>
<keyword evidence="4 6" id="KW-1015">Disulfide bond</keyword>
<dbReference type="InterPro" id="IPR031328">
    <property type="entry name" value="Ephrin"/>
</dbReference>
<proteinExistence type="inferred from homology"/>
<feature type="compositionally biased region" description="Low complexity" evidence="8">
    <location>
        <begin position="208"/>
        <end position="229"/>
    </location>
</feature>
<comment type="caution">
    <text evidence="6">Lacks conserved residue(s) required for the propagation of feature annotation.</text>
</comment>
<dbReference type="CDD" id="cd02675">
    <property type="entry name" value="Ephrin_ectodomain"/>
    <property type="match status" value="1"/>
</dbReference>
<evidence type="ECO:0000256" key="7">
    <source>
        <dbReference type="RuleBase" id="RU004375"/>
    </source>
</evidence>
<feature type="disulfide bond" evidence="6">
    <location>
        <begin position="76"/>
        <end position="116"/>
    </location>
</feature>
<evidence type="ECO:0000256" key="6">
    <source>
        <dbReference type="PROSITE-ProRule" id="PRU00884"/>
    </source>
</evidence>
<evidence type="ECO:0000256" key="8">
    <source>
        <dbReference type="SAM" id="MobiDB-lite"/>
    </source>
</evidence>
<dbReference type="GO" id="GO:0007411">
    <property type="term" value="P:axon guidance"/>
    <property type="evidence" value="ECO:0007669"/>
    <property type="project" value="TreeGrafter"/>
</dbReference>
<dbReference type="Proteomes" id="UP001374579">
    <property type="component" value="Unassembled WGS sequence"/>
</dbReference>
<dbReference type="InterPro" id="IPR008972">
    <property type="entry name" value="Cupredoxin"/>
</dbReference>
<accession>A0AAN9B3T5</accession>
<evidence type="ECO:0000259" key="9">
    <source>
        <dbReference type="PROSITE" id="PS51551"/>
    </source>
</evidence>
<keyword evidence="11" id="KW-1185">Reference proteome</keyword>
<organism evidence="10 11">
    <name type="scientific">Littorina saxatilis</name>
    <dbReference type="NCBI Taxonomy" id="31220"/>
    <lineage>
        <taxon>Eukaryota</taxon>
        <taxon>Metazoa</taxon>
        <taxon>Spiralia</taxon>
        <taxon>Lophotrochozoa</taxon>
        <taxon>Mollusca</taxon>
        <taxon>Gastropoda</taxon>
        <taxon>Caenogastropoda</taxon>
        <taxon>Littorinimorpha</taxon>
        <taxon>Littorinoidea</taxon>
        <taxon>Littorinidae</taxon>
        <taxon>Littorina</taxon>
    </lineage>
</organism>
<name>A0AAN9B3T5_9CAEN</name>
<dbReference type="PRINTS" id="PR01347">
    <property type="entry name" value="EPHRIN"/>
</dbReference>
<comment type="subcellular location">
    <subcellularLocation>
        <location evidence="1">Membrane</location>
    </subcellularLocation>
</comment>
<evidence type="ECO:0000256" key="3">
    <source>
        <dbReference type="ARBA" id="ARBA00023136"/>
    </source>
</evidence>
<evidence type="ECO:0000313" key="11">
    <source>
        <dbReference type="Proteomes" id="UP001374579"/>
    </source>
</evidence>
<protein>
    <recommendedName>
        <fullName evidence="9">Ephrin RBD domain-containing protein</fullName>
    </recommendedName>
</protein>
<gene>
    <name evidence="10" type="ORF">V1264_002873</name>
</gene>
<evidence type="ECO:0000313" key="10">
    <source>
        <dbReference type="EMBL" id="KAK7098618.1"/>
    </source>
</evidence>
<feature type="region of interest" description="Disordered" evidence="8">
    <location>
        <begin position="184"/>
        <end position="251"/>
    </location>
</feature>
<dbReference type="Gene3D" id="2.60.40.420">
    <property type="entry name" value="Cupredoxins - blue copper proteins"/>
    <property type="match status" value="1"/>
</dbReference>
<dbReference type="PANTHER" id="PTHR11304">
    <property type="entry name" value="EPHRIN"/>
    <property type="match status" value="1"/>
</dbReference>
<keyword evidence="2" id="KW-0732">Signal</keyword>
<dbReference type="GO" id="GO:0048013">
    <property type="term" value="P:ephrin receptor signaling pathway"/>
    <property type="evidence" value="ECO:0007669"/>
    <property type="project" value="TreeGrafter"/>
</dbReference>
<keyword evidence="5" id="KW-0325">Glycoprotein</keyword>
<keyword evidence="3 7" id="KW-0472">Membrane</keyword>
<dbReference type="InterPro" id="IPR001799">
    <property type="entry name" value="Ephrin_RBD"/>
</dbReference>